<evidence type="ECO:0000313" key="3">
    <source>
        <dbReference type="Proteomes" id="UP000001816"/>
    </source>
</evidence>
<gene>
    <name evidence="2" type="ordered locus">CC_0669</name>
</gene>
<dbReference type="EMBL" id="AE005673">
    <property type="protein sequence ID" value="AAK22654.1"/>
    <property type="molecule type" value="Genomic_DNA"/>
</dbReference>
<evidence type="ECO:0008006" key="4">
    <source>
        <dbReference type="Google" id="ProtNLM"/>
    </source>
</evidence>
<feature type="region of interest" description="Disordered" evidence="1">
    <location>
        <begin position="1"/>
        <end position="21"/>
    </location>
</feature>
<feature type="compositionally biased region" description="Polar residues" evidence="1">
    <location>
        <begin position="1"/>
        <end position="18"/>
    </location>
</feature>
<reference evidence="2 3" key="1">
    <citation type="journal article" date="2001" name="Proc. Natl. Acad. Sci. U.S.A.">
        <title>Complete genome sequence of Caulobacter crescentus.</title>
        <authorList>
            <person name="Nierman W.C."/>
            <person name="Feldblyum T.V."/>
            <person name="Laub M.T."/>
            <person name="Paulsen I.T."/>
            <person name="Nelson K.E."/>
            <person name="Eisen J.A."/>
            <person name="Heidelberg J.F."/>
            <person name="Alley M.R."/>
            <person name="Ohta N."/>
            <person name="Maddock J.R."/>
            <person name="Potocka I."/>
            <person name="Nelson W.C."/>
            <person name="Newton A."/>
            <person name="Stephens C."/>
            <person name="Phadke N.D."/>
            <person name="Ely B."/>
            <person name="DeBoy R.T."/>
            <person name="Dodson R.J."/>
            <person name="Durkin A.S."/>
            <person name="Gwinn M.L."/>
            <person name="Haft D.H."/>
            <person name="Kolonay J.F."/>
            <person name="Smit J."/>
            <person name="Craven M.B."/>
            <person name="Khouri H."/>
            <person name="Shetty J."/>
            <person name="Berry K."/>
            <person name="Utterback T."/>
            <person name="Tran K."/>
            <person name="Wolf A."/>
            <person name="Vamathevan J."/>
            <person name="Ermolaeva M."/>
            <person name="White O."/>
            <person name="Salzberg S.L."/>
            <person name="Venter J.C."/>
            <person name="Shapiro L."/>
            <person name="Fraser C.M."/>
        </authorList>
    </citation>
    <scope>NUCLEOTIDE SEQUENCE [LARGE SCALE GENOMIC DNA]</scope>
    <source>
        <strain evidence="3">ATCC 19089 / CB15</strain>
    </source>
</reference>
<sequence length="138" mass="14471">MITQKSAAIRSVTAQQATDRGPAVRGTRLEGVDHNLLFGHFDMIRSLVLAASAIATLVAVPASAQEVRVKVAGRPAAEVRADIVKAASTVCWKDVRGEALAGYLYPACIRASVNDAVTKLNSPALTAYNTANPAVVSR</sequence>
<dbReference type="Proteomes" id="UP000001816">
    <property type="component" value="Chromosome"/>
</dbReference>
<dbReference type="PATRIC" id="fig|190650.5.peg.679"/>
<dbReference type="HOGENOM" id="CLU_153726_0_0_5"/>
<evidence type="ECO:0000313" key="2">
    <source>
        <dbReference type="EMBL" id="AAK22654.1"/>
    </source>
</evidence>
<keyword evidence="3" id="KW-1185">Reference proteome</keyword>
<dbReference type="EnsemblBacteria" id="AAK22654">
    <property type="protein sequence ID" value="AAK22654"/>
    <property type="gene ID" value="CC_0669"/>
</dbReference>
<dbReference type="PIR" id="B87332">
    <property type="entry name" value="B87332"/>
</dbReference>
<dbReference type="KEGG" id="ccr:CC_0669"/>
<dbReference type="BioCyc" id="CAULO:CC0669-MONOMER"/>
<proteinExistence type="predicted"/>
<accession>Q9AAD3</accession>
<evidence type="ECO:0000256" key="1">
    <source>
        <dbReference type="SAM" id="MobiDB-lite"/>
    </source>
</evidence>
<protein>
    <recommendedName>
        <fullName evidence="4">UrcA family protein</fullName>
    </recommendedName>
</protein>
<name>Q9AAD3_CAUVC</name>
<organism evidence="2 3">
    <name type="scientific">Caulobacter vibrioides (strain ATCC 19089 / CIP 103742 / CB 15)</name>
    <name type="common">Caulobacter crescentus</name>
    <dbReference type="NCBI Taxonomy" id="190650"/>
    <lineage>
        <taxon>Bacteria</taxon>
        <taxon>Pseudomonadati</taxon>
        <taxon>Pseudomonadota</taxon>
        <taxon>Alphaproteobacteria</taxon>
        <taxon>Caulobacterales</taxon>
        <taxon>Caulobacteraceae</taxon>
        <taxon>Caulobacter</taxon>
    </lineage>
</organism>
<dbReference type="AlphaFoldDB" id="Q9AAD3"/>